<evidence type="ECO:0000313" key="3">
    <source>
        <dbReference type="Proteomes" id="UP000054843"/>
    </source>
</evidence>
<feature type="signal peptide" evidence="1">
    <location>
        <begin position="1"/>
        <end position="23"/>
    </location>
</feature>
<proteinExistence type="predicted"/>
<accession>A0A0V1M7Y0</accession>
<dbReference type="Proteomes" id="UP000054843">
    <property type="component" value="Unassembled WGS sequence"/>
</dbReference>
<gene>
    <name evidence="2" type="ORF">T10_743</name>
</gene>
<keyword evidence="1" id="KW-0732">Signal</keyword>
<evidence type="ECO:0000256" key="1">
    <source>
        <dbReference type="SAM" id="SignalP"/>
    </source>
</evidence>
<dbReference type="EMBL" id="JYDO01000186">
    <property type="protein sequence ID" value="KRZ67791.1"/>
    <property type="molecule type" value="Genomic_DNA"/>
</dbReference>
<feature type="chain" id="PRO_5006882305" evidence="1">
    <location>
        <begin position="24"/>
        <end position="74"/>
    </location>
</feature>
<comment type="caution">
    <text evidence="2">The sequence shown here is derived from an EMBL/GenBank/DDBJ whole genome shotgun (WGS) entry which is preliminary data.</text>
</comment>
<name>A0A0V1M7Y0_9BILA</name>
<protein>
    <submittedName>
        <fullName evidence="2">Uncharacterized protein</fullName>
    </submittedName>
</protein>
<organism evidence="2 3">
    <name type="scientific">Trichinella papuae</name>
    <dbReference type="NCBI Taxonomy" id="268474"/>
    <lineage>
        <taxon>Eukaryota</taxon>
        <taxon>Metazoa</taxon>
        <taxon>Ecdysozoa</taxon>
        <taxon>Nematoda</taxon>
        <taxon>Enoplea</taxon>
        <taxon>Dorylaimia</taxon>
        <taxon>Trichinellida</taxon>
        <taxon>Trichinellidae</taxon>
        <taxon>Trichinella</taxon>
    </lineage>
</organism>
<keyword evidence="3" id="KW-1185">Reference proteome</keyword>
<dbReference type="AlphaFoldDB" id="A0A0V1M7Y0"/>
<evidence type="ECO:0000313" key="2">
    <source>
        <dbReference type="EMBL" id="KRZ67791.1"/>
    </source>
</evidence>
<sequence>MFSSVPNLWASLMMVVRVAGSDGYWPVVFSVGARIVGFGNEGRPTILEVLGDVPCEKKAVEGLRKAHRVTLSNV</sequence>
<reference evidence="2 3" key="1">
    <citation type="submission" date="2015-01" db="EMBL/GenBank/DDBJ databases">
        <title>Evolution of Trichinella species and genotypes.</title>
        <authorList>
            <person name="Korhonen P.K."/>
            <person name="Edoardo P."/>
            <person name="Giuseppe L.R."/>
            <person name="Gasser R.B."/>
        </authorList>
    </citation>
    <scope>NUCLEOTIDE SEQUENCE [LARGE SCALE GENOMIC DNA]</scope>
    <source>
        <strain evidence="2">ISS1980</strain>
    </source>
</reference>